<dbReference type="Gene3D" id="3.40.50.720">
    <property type="entry name" value="NAD(P)-binding Rossmann-like Domain"/>
    <property type="match status" value="1"/>
</dbReference>
<keyword evidence="7" id="KW-1185">Reference proteome</keyword>
<dbReference type="PRINTS" id="PR00081">
    <property type="entry name" value="GDHRDH"/>
</dbReference>
<dbReference type="PRINTS" id="PR00080">
    <property type="entry name" value="SDRFAMILY"/>
</dbReference>
<dbReference type="PANTHER" id="PTHR43391:SF14">
    <property type="entry name" value="DEHYDROGENASE_REDUCTASE SDR FAMILY PROTEIN 7-LIKE"/>
    <property type="match status" value="1"/>
</dbReference>
<evidence type="ECO:0000256" key="1">
    <source>
        <dbReference type="ARBA" id="ARBA00006484"/>
    </source>
</evidence>
<comment type="similarity">
    <text evidence="1 4">Belongs to the short-chain dehydrogenases/reductases (SDR) family.</text>
</comment>
<dbReference type="Proteomes" id="UP000231409">
    <property type="component" value="Unassembled WGS sequence"/>
</dbReference>
<dbReference type="PROSITE" id="PS00061">
    <property type="entry name" value="ADH_SHORT"/>
    <property type="match status" value="1"/>
</dbReference>
<dbReference type="InterPro" id="IPR057326">
    <property type="entry name" value="KR_dom"/>
</dbReference>
<organism evidence="6 7">
    <name type="scientific">Marinobacter profundi</name>
    <dbReference type="NCBI Taxonomy" id="2666256"/>
    <lineage>
        <taxon>Bacteria</taxon>
        <taxon>Pseudomonadati</taxon>
        <taxon>Pseudomonadota</taxon>
        <taxon>Gammaproteobacteria</taxon>
        <taxon>Pseudomonadales</taxon>
        <taxon>Marinobacteraceae</taxon>
        <taxon>Marinobacter</taxon>
    </lineage>
</organism>
<name>A0A2G1URH2_9GAMM</name>
<proteinExistence type="inferred from homology"/>
<evidence type="ECO:0000256" key="3">
    <source>
        <dbReference type="ARBA" id="ARBA00023002"/>
    </source>
</evidence>
<dbReference type="PANTHER" id="PTHR43391">
    <property type="entry name" value="RETINOL DEHYDROGENASE-RELATED"/>
    <property type="match status" value="1"/>
</dbReference>
<feature type="domain" description="Ketoreductase" evidence="5">
    <location>
        <begin position="1"/>
        <end position="182"/>
    </location>
</feature>
<dbReference type="SMART" id="SM00822">
    <property type="entry name" value="PKS_KR"/>
    <property type="match status" value="1"/>
</dbReference>
<dbReference type="GO" id="GO:0016491">
    <property type="term" value="F:oxidoreductase activity"/>
    <property type="evidence" value="ECO:0007669"/>
    <property type="project" value="UniProtKB-KW"/>
</dbReference>
<reference evidence="6 7" key="1">
    <citation type="submission" date="2017-09" db="EMBL/GenBank/DDBJ databases">
        <title>The draft genome sequences of Marinobacter sp. PWS21.</title>
        <authorList>
            <person name="Cao J."/>
        </authorList>
    </citation>
    <scope>NUCLEOTIDE SEQUENCE [LARGE SCALE GENOMIC DNA]</scope>
    <source>
        <strain evidence="6 7">PWS21</strain>
    </source>
</reference>
<accession>A0A2G1URH2</accession>
<protein>
    <submittedName>
        <fullName evidence="6">3-ketoacyl-ACP reductase</fullName>
    </submittedName>
</protein>
<dbReference type="SUPFAM" id="SSF51735">
    <property type="entry name" value="NAD(P)-binding Rossmann-fold domains"/>
    <property type="match status" value="1"/>
</dbReference>
<evidence type="ECO:0000256" key="4">
    <source>
        <dbReference type="RuleBase" id="RU000363"/>
    </source>
</evidence>
<dbReference type="CDD" id="cd05233">
    <property type="entry name" value="SDR_c"/>
    <property type="match status" value="1"/>
</dbReference>
<evidence type="ECO:0000256" key="2">
    <source>
        <dbReference type="ARBA" id="ARBA00022857"/>
    </source>
</evidence>
<dbReference type="Pfam" id="PF00106">
    <property type="entry name" value="adh_short"/>
    <property type="match status" value="1"/>
</dbReference>
<keyword evidence="2" id="KW-0521">NADP</keyword>
<gene>
    <name evidence="6" type="ORF">CLH61_00620</name>
</gene>
<dbReference type="InterPro" id="IPR002347">
    <property type="entry name" value="SDR_fam"/>
</dbReference>
<dbReference type="EMBL" id="NTFH01000001">
    <property type="protein sequence ID" value="PHQ17096.1"/>
    <property type="molecule type" value="Genomic_DNA"/>
</dbReference>
<keyword evidence="3" id="KW-0560">Oxidoreductase</keyword>
<dbReference type="RefSeq" id="WP_099612775.1">
    <property type="nucleotide sequence ID" value="NZ_KZ319367.1"/>
</dbReference>
<evidence type="ECO:0000259" key="5">
    <source>
        <dbReference type="SMART" id="SM00822"/>
    </source>
</evidence>
<dbReference type="InterPro" id="IPR020904">
    <property type="entry name" value="Sc_DH/Rdtase_CS"/>
</dbReference>
<sequence length="266" mass="28332">MNLLITGAASGIGACIAQLACKQGHTVVAADLNETALTSRWGNEPAVRCMVLDVRNQDSWAALLEQLDEKRWPVDVLINVAGVLRSGRAGELKSDDIDLMLDVNLKGTILGTNAVAAAMIARGHPGHIINIGSIASLYATPGTTIYATSKHAVRGFSIAAAGDLRPHGIAVSLVGPGPVKTAMLEQQRGDEKAALTFSGARALNPEEVAQAVLGPVMRHRPLEQFIPWREGILGKLCTVAPGFFLRMTKRAAERGKKHFDSVGYRQ</sequence>
<evidence type="ECO:0000313" key="7">
    <source>
        <dbReference type="Proteomes" id="UP000231409"/>
    </source>
</evidence>
<dbReference type="InterPro" id="IPR036291">
    <property type="entry name" value="NAD(P)-bd_dom_sf"/>
</dbReference>
<comment type="caution">
    <text evidence="6">The sequence shown here is derived from an EMBL/GenBank/DDBJ whole genome shotgun (WGS) entry which is preliminary data.</text>
</comment>
<dbReference type="AlphaFoldDB" id="A0A2G1URH2"/>
<evidence type="ECO:0000313" key="6">
    <source>
        <dbReference type="EMBL" id="PHQ17096.1"/>
    </source>
</evidence>